<dbReference type="Proteomes" id="UP000092555">
    <property type="component" value="Unassembled WGS sequence"/>
</dbReference>
<dbReference type="Pfam" id="PF00560">
    <property type="entry name" value="LRR_1"/>
    <property type="match status" value="3"/>
</dbReference>
<dbReference type="GO" id="GO:0005737">
    <property type="term" value="C:cytoplasm"/>
    <property type="evidence" value="ECO:0007669"/>
    <property type="project" value="TreeGrafter"/>
</dbReference>
<dbReference type="SUPFAM" id="SSF52075">
    <property type="entry name" value="Outer arm dynein light chain 1"/>
    <property type="match status" value="1"/>
</dbReference>
<dbReference type="PRINTS" id="PR00019">
    <property type="entry name" value="LEURICHRPT"/>
</dbReference>
<dbReference type="GeneID" id="30027368"/>
<comment type="caution">
    <text evidence="3">The sequence shown here is derived from an EMBL/GenBank/DDBJ whole genome shotgun (WGS) entry which is preliminary data.</text>
</comment>
<gene>
    <name evidence="3" type="ORF">METBIDRAFT_13577</name>
</gene>
<organism evidence="3 4">
    <name type="scientific">Metschnikowia bicuspidata var. bicuspidata NRRL YB-4993</name>
    <dbReference type="NCBI Taxonomy" id="869754"/>
    <lineage>
        <taxon>Eukaryota</taxon>
        <taxon>Fungi</taxon>
        <taxon>Dikarya</taxon>
        <taxon>Ascomycota</taxon>
        <taxon>Saccharomycotina</taxon>
        <taxon>Pichiomycetes</taxon>
        <taxon>Metschnikowiaceae</taxon>
        <taxon>Metschnikowia</taxon>
    </lineage>
</organism>
<dbReference type="AlphaFoldDB" id="A0A1A0H5U4"/>
<protein>
    <submittedName>
        <fullName evidence="3">Outer arm dynein light chain 1</fullName>
    </submittedName>
</protein>
<proteinExistence type="predicted"/>
<keyword evidence="2" id="KW-0677">Repeat</keyword>
<name>A0A1A0H5U4_9ASCO</name>
<dbReference type="STRING" id="869754.A0A1A0H5U4"/>
<accession>A0A1A0H5U4</accession>
<dbReference type="PROSITE" id="PS51450">
    <property type="entry name" value="LRR"/>
    <property type="match status" value="1"/>
</dbReference>
<dbReference type="EMBL" id="LXTC01000007">
    <property type="protein sequence ID" value="OBA19277.1"/>
    <property type="molecule type" value="Genomic_DNA"/>
</dbReference>
<dbReference type="RefSeq" id="XP_018709809.1">
    <property type="nucleotide sequence ID" value="XM_018854392.1"/>
</dbReference>
<dbReference type="SMART" id="SM00369">
    <property type="entry name" value="LRR_TYP"/>
    <property type="match status" value="4"/>
</dbReference>
<dbReference type="OrthoDB" id="676979at2759"/>
<dbReference type="InterPro" id="IPR001611">
    <property type="entry name" value="Leu-rich_rpt"/>
</dbReference>
<evidence type="ECO:0000256" key="1">
    <source>
        <dbReference type="ARBA" id="ARBA00022614"/>
    </source>
</evidence>
<dbReference type="InterPro" id="IPR032675">
    <property type="entry name" value="LRR_dom_sf"/>
</dbReference>
<reference evidence="3 4" key="1">
    <citation type="submission" date="2016-05" db="EMBL/GenBank/DDBJ databases">
        <title>Comparative genomics of biotechnologically important yeasts.</title>
        <authorList>
            <consortium name="DOE Joint Genome Institute"/>
            <person name="Riley R."/>
            <person name="Haridas S."/>
            <person name="Wolfe K.H."/>
            <person name="Lopes M.R."/>
            <person name="Hittinger C.T."/>
            <person name="Goker M."/>
            <person name="Salamov A."/>
            <person name="Wisecaver J."/>
            <person name="Long T.M."/>
            <person name="Aerts A.L."/>
            <person name="Barry K."/>
            <person name="Choi C."/>
            <person name="Clum A."/>
            <person name="Coughlan A.Y."/>
            <person name="Deshpande S."/>
            <person name="Douglass A.P."/>
            <person name="Hanson S.J."/>
            <person name="Klenk H.-P."/>
            <person name="LaButti K."/>
            <person name="Lapidus A."/>
            <person name="Lindquist E."/>
            <person name="Lipzen A."/>
            <person name="Meier-kolthoff J.P."/>
            <person name="Ohm R.A."/>
            <person name="Otillar R.P."/>
            <person name="Pangilinan J."/>
            <person name="Peng Y."/>
            <person name="Rokas A."/>
            <person name="Rosa C.A."/>
            <person name="Scheuner C."/>
            <person name="Sibirny A.A."/>
            <person name="Slot J.C."/>
            <person name="Stielow J.B."/>
            <person name="Sun H."/>
            <person name="Kurtzman C.P."/>
            <person name="Blackwell M."/>
            <person name="Grigoriev I.V."/>
            <person name="Jeffries T.W."/>
        </authorList>
    </citation>
    <scope>NUCLEOTIDE SEQUENCE [LARGE SCALE GENOMIC DNA]</scope>
    <source>
        <strain evidence="3 4">NRRL YB-4993</strain>
    </source>
</reference>
<keyword evidence="1" id="KW-0433">Leucine-rich repeat</keyword>
<dbReference type="PANTHER" id="PTHR15454">
    <property type="entry name" value="NISCHARIN RELATED"/>
    <property type="match status" value="1"/>
</dbReference>
<sequence length="403" mass="45545">MESFLSFPPEIQTHVLCFLSQRELTFLFDLECLFKSLSVQKLTRTNFTGNELGSLEQQALFAMFHRKPLLLSNEFASKSMPLCHLRALIDLGVHITPSEVNIHVHDFTDYDGSFSIWDCFSPSLFQFLLRLSSNINVELVVWEDIPLDPDIMRAWFKPLIEHGIALSSCKIRHLSVFGLASPRPTEVSSEHRIVKDIGTIKPMSLYLNFLGPFEAFRSLASTGLCISLDNIRCLDLSYNQLSDMEFRSLRLPGSLEELNLSNNSMSVFDSESFPFEELPLLKSLDLSNNNIMRLDICQPRADVSSSVKRLNLSGNFLCKYSQLFSGHIFANLEELDLSHNLISQVSTFSMSMKSVNLAGNYITTQPGAYALYFPKSLEILGIDQLLVRDLHEANGMNNAAHKL</sequence>
<dbReference type="Gene3D" id="3.80.10.10">
    <property type="entry name" value="Ribonuclease Inhibitor"/>
    <property type="match status" value="2"/>
</dbReference>
<keyword evidence="4" id="KW-1185">Reference proteome</keyword>
<evidence type="ECO:0000313" key="3">
    <source>
        <dbReference type="EMBL" id="OBA19277.1"/>
    </source>
</evidence>
<evidence type="ECO:0000313" key="4">
    <source>
        <dbReference type="Proteomes" id="UP000092555"/>
    </source>
</evidence>
<dbReference type="InterPro" id="IPR003591">
    <property type="entry name" value="Leu-rich_rpt_typical-subtyp"/>
</dbReference>
<evidence type="ECO:0000256" key="2">
    <source>
        <dbReference type="ARBA" id="ARBA00022737"/>
    </source>
</evidence>